<evidence type="ECO:0000256" key="15">
    <source>
        <dbReference type="SAM" id="MobiDB-lite"/>
    </source>
</evidence>
<evidence type="ECO:0000256" key="7">
    <source>
        <dbReference type="ARBA" id="ARBA00022692"/>
    </source>
</evidence>
<dbReference type="GO" id="GO:0005886">
    <property type="term" value="C:plasma membrane"/>
    <property type="evidence" value="ECO:0007669"/>
    <property type="project" value="UniProtKB-SubCell"/>
</dbReference>
<dbReference type="GO" id="GO:0000155">
    <property type="term" value="F:phosphorelay sensor kinase activity"/>
    <property type="evidence" value="ECO:0007669"/>
    <property type="project" value="UniProtKB-UniRule"/>
</dbReference>
<evidence type="ECO:0000313" key="19">
    <source>
        <dbReference type="EMBL" id="SFX75200.1"/>
    </source>
</evidence>
<evidence type="ECO:0000256" key="2">
    <source>
        <dbReference type="ARBA" id="ARBA00004429"/>
    </source>
</evidence>
<dbReference type="PIRSF" id="PIRSF003167">
    <property type="entry name" value="STHK_NarX/NarQ"/>
    <property type="match status" value="1"/>
</dbReference>
<evidence type="ECO:0000259" key="17">
    <source>
        <dbReference type="PROSITE" id="PS50109"/>
    </source>
</evidence>
<dbReference type="Pfam" id="PF07730">
    <property type="entry name" value="HisKA_3"/>
    <property type="match status" value="1"/>
</dbReference>
<evidence type="ECO:0000256" key="16">
    <source>
        <dbReference type="SAM" id="Phobius"/>
    </source>
</evidence>
<dbReference type="EC" id="2.7.13.3" evidence="14"/>
<feature type="transmembrane region" description="Helical" evidence="16">
    <location>
        <begin position="173"/>
        <end position="193"/>
    </location>
</feature>
<evidence type="ECO:0000256" key="4">
    <source>
        <dbReference type="ARBA" id="ARBA00022519"/>
    </source>
</evidence>
<dbReference type="SUPFAM" id="SSF158472">
    <property type="entry name" value="HAMP domain-like"/>
    <property type="match status" value="1"/>
</dbReference>
<dbReference type="GO" id="GO:0005524">
    <property type="term" value="F:ATP binding"/>
    <property type="evidence" value="ECO:0007669"/>
    <property type="project" value="UniProtKB-UniRule"/>
</dbReference>
<organism evidence="19 20">
    <name type="scientific">Marinospirillum alkaliphilum DSM 21637</name>
    <dbReference type="NCBI Taxonomy" id="1122209"/>
    <lineage>
        <taxon>Bacteria</taxon>
        <taxon>Pseudomonadati</taxon>
        <taxon>Pseudomonadota</taxon>
        <taxon>Gammaproteobacteria</taxon>
        <taxon>Oceanospirillales</taxon>
        <taxon>Oceanospirillaceae</taxon>
        <taxon>Marinospirillum</taxon>
    </lineage>
</organism>
<dbReference type="Gene3D" id="3.30.565.10">
    <property type="entry name" value="Histidine kinase-like ATPase, C-terminal domain"/>
    <property type="match status" value="1"/>
</dbReference>
<keyword evidence="11 16" id="KW-1133">Transmembrane helix</keyword>
<feature type="domain" description="HAMP" evidence="18">
    <location>
        <begin position="195"/>
        <end position="247"/>
    </location>
</feature>
<dbReference type="CDD" id="cd16917">
    <property type="entry name" value="HATPase_UhpB-NarQ-NarX-like"/>
    <property type="match status" value="1"/>
</dbReference>
<feature type="domain" description="Histidine kinase" evidence="17">
    <location>
        <begin position="421"/>
        <end position="617"/>
    </location>
</feature>
<dbReference type="RefSeq" id="WP_072327077.1">
    <property type="nucleotide sequence ID" value="NZ_FPJW01000012.1"/>
</dbReference>
<comment type="subcellular location">
    <subcellularLocation>
        <location evidence="2">Cell inner membrane</location>
        <topology evidence="2">Multi-pass membrane protein</topology>
    </subcellularLocation>
</comment>
<dbReference type="Pfam" id="PF13675">
    <property type="entry name" value="PilJ"/>
    <property type="match status" value="1"/>
</dbReference>
<dbReference type="PANTHER" id="PTHR24421">
    <property type="entry name" value="NITRATE/NITRITE SENSOR PROTEIN NARX-RELATED"/>
    <property type="match status" value="1"/>
</dbReference>
<keyword evidence="9 14" id="KW-0418">Kinase</keyword>
<evidence type="ECO:0000313" key="20">
    <source>
        <dbReference type="Proteomes" id="UP000182350"/>
    </source>
</evidence>
<dbReference type="InterPro" id="IPR011712">
    <property type="entry name" value="Sig_transdc_His_kin_sub3_dim/P"/>
</dbReference>
<dbReference type="Proteomes" id="UP000182350">
    <property type="component" value="Unassembled WGS sequence"/>
</dbReference>
<keyword evidence="4 14" id="KW-0997">Cell inner membrane</keyword>
<evidence type="ECO:0000256" key="6">
    <source>
        <dbReference type="ARBA" id="ARBA00022679"/>
    </source>
</evidence>
<dbReference type="InterPro" id="IPR005467">
    <property type="entry name" value="His_kinase_dom"/>
</dbReference>
<feature type="region of interest" description="Disordered" evidence="15">
    <location>
        <begin position="620"/>
        <end position="641"/>
    </location>
</feature>
<dbReference type="Pfam" id="PF02518">
    <property type="entry name" value="HATPase_c"/>
    <property type="match status" value="1"/>
</dbReference>
<dbReference type="CDD" id="cd19408">
    <property type="entry name" value="NarX_NarQ_sensor"/>
    <property type="match status" value="1"/>
</dbReference>
<evidence type="ECO:0000256" key="9">
    <source>
        <dbReference type="ARBA" id="ARBA00022777"/>
    </source>
</evidence>
<dbReference type="InterPro" id="IPR003594">
    <property type="entry name" value="HATPase_dom"/>
</dbReference>
<dbReference type="GO" id="GO:0046983">
    <property type="term" value="F:protein dimerization activity"/>
    <property type="evidence" value="ECO:0007669"/>
    <property type="project" value="UniProtKB-UniRule"/>
</dbReference>
<keyword evidence="7 16" id="KW-0812">Transmembrane</keyword>
<evidence type="ECO:0000256" key="12">
    <source>
        <dbReference type="ARBA" id="ARBA00023012"/>
    </source>
</evidence>
<keyword evidence="12 14" id="KW-0902">Two-component regulatory system</keyword>
<evidence type="ECO:0000256" key="1">
    <source>
        <dbReference type="ARBA" id="ARBA00000085"/>
    </source>
</evidence>
<evidence type="ECO:0000256" key="8">
    <source>
        <dbReference type="ARBA" id="ARBA00022741"/>
    </source>
</evidence>
<dbReference type="InterPro" id="IPR036890">
    <property type="entry name" value="HATPase_C_sf"/>
</dbReference>
<keyword evidence="20" id="KW-1185">Reference proteome</keyword>
<reference evidence="19 20" key="1">
    <citation type="submission" date="2016-11" db="EMBL/GenBank/DDBJ databases">
        <authorList>
            <person name="Jaros S."/>
            <person name="Januszkiewicz K."/>
            <person name="Wedrychowicz H."/>
        </authorList>
    </citation>
    <scope>NUCLEOTIDE SEQUENCE [LARGE SCALE GENOMIC DNA]</scope>
    <source>
        <strain evidence="19 20">DSM 21637</strain>
    </source>
</reference>
<dbReference type="Gene3D" id="1.10.8.500">
    <property type="entry name" value="HAMP domain in histidine kinase"/>
    <property type="match status" value="1"/>
</dbReference>
<dbReference type="SUPFAM" id="SSF55874">
    <property type="entry name" value="ATPase domain of HSP90 chaperone/DNA topoisomerase II/histidine kinase"/>
    <property type="match status" value="1"/>
</dbReference>
<evidence type="ECO:0000256" key="3">
    <source>
        <dbReference type="ARBA" id="ARBA00022475"/>
    </source>
</evidence>
<dbReference type="InterPro" id="IPR029095">
    <property type="entry name" value="NarX-like_N"/>
</dbReference>
<dbReference type="InterPro" id="IPR003660">
    <property type="entry name" value="HAMP_dom"/>
</dbReference>
<dbReference type="STRING" id="1122209.SAMN02745752_02757"/>
<dbReference type="PROSITE" id="PS50885">
    <property type="entry name" value="HAMP"/>
    <property type="match status" value="1"/>
</dbReference>
<evidence type="ECO:0000256" key="11">
    <source>
        <dbReference type="ARBA" id="ARBA00022989"/>
    </source>
</evidence>
<keyword evidence="13 14" id="KW-0472">Membrane</keyword>
<dbReference type="Pfam" id="PF00672">
    <property type="entry name" value="HAMP"/>
    <property type="match status" value="1"/>
</dbReference>
<proteinExistence type="predicted"/>
<dbReference type="InterPro" id="IPR016380">
    <property type="entry name" value="Sig_transdc_His_kin_NarX/NarQ"/>
</dbReference>
<evidence type="ECO:0000256" key="5">
    <source>
        <dbReference type="ARBA" id="ARBA00022553"/>
    </source>
</evidence>
<name>A0A1K1ZMA0_9GAMM</name>
<keyword evidence="3 14" id="KW-1003">Cell membrane</keyword>
<feature type="transmembrane region" description="Helical" evidence="16">
    <location>
        <begin position="12"/>
        <end position="34"/>
    </location>
</feature>
<sequence length="641" mass="71906">MNLFRKSLIARIVALLMAISLMALSSITVSVVVAERTQGDAAALNVAGSLRMQTWRIASTLQSYVHSSDELREDEKQRLLQMIGGFEQRLYNPELLNAIPFARGDSTRLQHQWIEQIWRRQMTQELNLYTAGLAGEERLPGTLRQLESLVNDIDQMVHLLEKSTEHKVELLKFLHIIGLLITLVILVVAIVDIRNHLIKPLHQLVELAKQATRHNFSVRSGVTGKDELSQLGQAFDQMAEELSVSYSSLEARVRDKTAELERSHKALEILHDTSRSIYEGGGDMCRNALPMLKKLETLLSIGPIKLYLTSDEMAASIPVLDTQTPDRPGYCRNLECDICISTEDPEATGRCRTHQQKMHFAVRAGNRKLGSMEVWYPFGRQLSERGRRLLETLADQLATAVYLQNRMAELQQVSLLEERTVIARELHDSLAQSLSYLKIQVARLQKLHESEGVSEAEQVVVDELRTGLNSAYRQLRELLTTFRLKLDKPGLHQAILQTIDEFSAKAGFHIELDYNLPMHLLNPNEEIHVLQIIREALANTFKHAQASEVQVLIDYAAGQVSVRVRDNGVGLKDGRVPDQHYGMVIMRDRSLTLGGSLQVANHTAGGVEVWLDFIPSAASGGQASGQQHVMSEPVAVNKESQ</sequence>
<dbReference type="CDD" id="cd06225">
    <property type="entry name" value="HAMP"/>
    <property type="match status" value="1"/>
</dbReference>
<dbReference type="SMART" id="SM00304">
    <property type="entry name" value="HAMP"/>
    <property type="match status" value="1"/>
</dbReference>
<dbReference type="AlphaFoldDB" id="A0A1K1ZMA0"/>
<evidence type="ECO:0000256" key="13">
    <source>
        <dbReference type="ARBA" id="ARBA00023136"/>
    </source>
</evidence>
<dbReference type="SMART" id="SM00387">
    <property type="entry name" value="HATPase_c"/>
    <property type="match status" value="1"/>
</dbReference>
<comment type="catalytic activity">
    <reaction evidence="1 14">
        <text>ATP + protein L-histidine = ADP + protein N-phospho-L-histidine.</text>
        <dbReference type="EC" id="2.7.13.3"/>
    </reaction>
</comment>
<dbReference type="EMBL" id="FPJW01000012">
    <property type="protein sequence ID" value="SFX75200.1"/>
    <property type="molecule type" value="Genomic_DNA"/>
</dbReference>
<protein>
    <recommendedName>
        <fullName evidence="14">Sensor protein</fullName>
        <ecNumber evidence="14">2.7.13.3</ecNumber>
    </recommendedName>
</protein>
<evidence type="ECO:0000256" key="14">
    <source>
        <dbReference type="PIRNR" id="PIRNR003167"/>
    </source>
</evidence>
<dbReference type="PROSITE" id="PS50109">
    <property type="entry name" value="HIS_KIN"/>
    <property type="match status" value="1"/>
</dbReference>
<dbReference type="Gene3D" id="1.20.5.1930">
    <property type="match status" value="1"/>
</dbReference>
<evidence type="ECO:0000259" key="18">
    <source>
        <dbReference type="PROSITE" id="PS50885"/>
    </source>
</evidence>
<accession>A0A1K1ZMA0</accession>
<dbReference type="InterPro" id="IPR050482">
    <property type="entry name" value="Sensor_HK_TwoCompSys"/>
</dbReference>
<keyword evidence="6 14" id="KW-0808">Transferase</keyword>
<keyword evidence="10 14" id="KW-0067">ATP-binding</keyword>
<gene>
    <name evidence="19" type="ORF">SAMN02745752_02757</name>
</gene>
<dbReference type="InterPro" id="IPR042295">
    <property type="entry name" value="NarX-like_N_sf"/>
</dbReference>
<dbReference type="PANTHER" id="PTHR24421:SF10">
    <property type="entry name" value="NITRATE_NITRITE SENSOR PROTEIN NARQ"/>
    <property type="match status" value="1"/>
</dbReference>
<evidence type="ECO:0000256" key="10">
    <source>
        <dbReference type="ARBA" id="ARBA00022840"/>
    </source>
</evidence>
<keyword evidence="8 14" id="KW-0547">Nucleotide-binding</keyword>
<dbReference type="Gene3D" id="1.20.120.960">
    <property type="entry name" value="Histidine kinase NarX, sensor domain"/>
    <property type="match status" value="1"/>
</dbReference>
<keyword evidence="5" id="KW-0597">Phosphoprotein</keyword>